<dbReference type="AlphaFoldDB" id="A0A8B8CZL5"/>
<proteinExistence type="predicted"/>
<feature type="signal peptide" evidence="2">
    <location>
        <begin position="1"/>
        <end position="19"/>
    </location>
</feature>
<evidence type="ECO:0000313" key="5">
    <source>
        <dbReference type="RefSeq" id="XP_022320694.1"/>
    </source>
</evidence>
<keyword evidence="1" id="KW-1133">Transmembrane helix</keyword>
<accession>A0A8B8CZL5</accession>
<feature type="chain" id="PRO_5034830596" evidence="2">
    <location>
        <begin position="20"/>
        <end position="458"/>
    </location>
</feature>
<protein>
    <submittedName>
        <fullName evidence="5">Uncharacterized protein LOC111122949</fullName>
    </submittedName>
</protein>
<dbReference type="GeneID" id="111122949"/>
<evidence type="ECO:0000256" key="1">
    <source>
        <dbReference type="SAM" id="Phobius"/>
    </source>
</evidence>
<dbReference type="PROSITE" id="PS50835">
    <property type="entry name" value="IG_LIKE"/>
    <property type="match status" value="1"/>
</dbReference>
<organism evidence="4 5">
    <name type="scientific">Crassostrea virginica</name>
    <name type="common">Eastern oyster</name>
    <dbReference type="NCBI Taxonomy" id="6565"/>
    <lineage>
        <taxon>Eukaryota</taxon>
        <taxon>Metazoa</taxon>
        <taxon>Spiralia</taxon>
        <taxon>Lophotrochozoa</taxon>
        <taxon>Mollusca</taxon>
        <taxon>Bivalvia</taxon>
        <taxon>Autobranchia</taxon>
        <taxon>Pteriomorphia</taxon>
        <taxon>Ostreida</taxon>
        <taxon>Ostreoidea</taxon>
        <taxon>Ostreidae</taxon>
        <taxon>Crassostrea</taxon>
    </lineage>
</organism>
<dbReference type="SUPFAM" id="SSF48726">
    <property type="entry name" value="Immunoglobulin"/>
    <property type="match status" value="1"/>
</dbReference>
<evidence type="ECO:0000256" key="2">
    <source>
        <dbReference type="SAM" id="SignalP"/>
    </source>
</evidence>
<evidence type="ECO:0000259" key="3">
    <source>
        <dbReference type="PROSITE" id="PS50835"/>
    </source>
</evidence>
<reference evidence="5" key="1">
    <citation type="submission" date="2025-08" db="UniProtKB">
        <authorList>
            <consortium name="RefSeq"/>
        </authorList>
    </citation>
    <scope>IDENTIFICATION</scope>
    <source>
        <tissue evidence="5">Whole sample</tissue>
    </source>
</reference>
<dbReference type="Proteomes" id="UP000694844">
    <property type="component" value="Chromosome 3"/>
</dbReference>
<dbReference type="KEGG" id="cvn:111122949"/>
<dbReference type="InterPro" id="IPR036179">
    <property type="entry name" value="Ig-like_dom_sf"/>
</dbReference>
<name>A0A8B8CZL5_CRAVI</name>
<dbReference type="RefSeq" id="XP_022320694.1">
    <property type="nucleotide sequence ID" value="XM_022464986.1"/>
</dbReference>
<keyword evidence="2" id="KW-0732">Signal</keyword>
<dbReference type="OrthoDB" id="6158073at2759"/>
<gene>
    <name evidence="5" type="primary">LOC111122949</name>
</gene>
<feature type="transmembrane region" description="Helical" evidence="1">
    <location>
        <begin position="334"/>
        <end position="356"/>
    </location>
</feature>
<sequence length="458" mass="51293">MHSLMCLSIILLRSTFTSCFPENFSISDVWIDHCTLHTEYTASSLNDTCSSEKYRITIKDQKDSQLTSTDTDILTYSYNGINSTSQITVIVAPAYSCGSVYQWGDHQQRSINGTIVFPSSTLELHEGKNLAIKCPISGAYENIHSITWRQTMGGNNTSIRQFSSSRVILVNGKFEDTGKYFYTVEYQECGQPPERLLKKDGFVSVNFRGPPIFSTVRVNKLPGSKLSLLIHVISFPGAPHQNVTFENAYGITLAANDSRISSSIFPYTLHGKVVNVNGYEMDIMLRNVSNEWISNVTVYVSNSLGKRGYFMIPDNKTLEHHPNVLVSLINKNKLAVYVIGGGVLLLVISISVFVICRMKKKTKGIQLNGVNEIPANISADVDVVDHLYSSCHSNNMHNGGKDTPCGYVQISDKERIQKERQQIASLYSFGGFSLSEFQEDESHYHNEETNNTYKNLYE</sequence>
<keyword evidence="4" id="KW-1185">Reference proteome</keyword>
<keyword evidence="1" id="KW-0472">Membrane</keyword>
<feature type="domain" description="Ig-like" evidence="3">
    <location>
        <begin position="93"/>
        <end position="198"/>
    </location>
</feature>
<keyword evidence="1" id="KW-0812">Transmembrane</keyword>
<evidence type="ECO:0000313" key="4">
    <source>
        <dbReference type="Proteomes" id="UP000694844"/>
    </source>
</evidence>
<dbReference type="InterPro" id="IPR007110">
    <property type="entry name" value="Ig-like_dom"/>
</dbReference>